<dbReference type="PRINTS" id="PR00476">
    <property type="entry name" value="PHFRCTKINASE"/>
</dbReference>
<dbReference type="GO" id="GO:0016208">
    <property type="term" value="F:AMP binding"/>
    <property type="evidence" value="ECO:0007669"/>
    <property type="project" value="TreeGrafter"/>
</dbReference>
<dbReference type="PROSITE" id="PS00433">
    <property type="entry name" value="PHOSPHOFRUCTOKINASE"/>
    <property type="match status" value="1"/>
</dbReference>
<evidence type="ECO:0000313" key="16">
    <source>
        <dbReference type="EMBL" id="OMQ20159.1"/>
    </source>
</evidence>
<keyword evidence="5 14" id="KW-0021">Allosteric enzyme</keyword>
<evidence type="ECO:0000256" key="10">
    <source>
        <dbReference type="ARBA" id="ARBA00022840"/>
    </source>
</evidence>
<keyword evidence="4 14" id="KW-0963">Cytoplasm</keyword>
<gene>
    <name evidence="14" type="primary">pfkA</name>
    <name evidence="16" type="ORF">BMI79_19805</name>
</gene>
<dbReference type="GO" id="GO:0005945">
    <property type="term" value="C:6-phosphofructokinase complex"/>
    <property type="evidence" value="ECO:0007669"/>
    <property type="project" value="TreeGrafter"/>
</dbReference>
<dbReference type="InterPro" id="IPR012003">
    <property type="entry name" value="ATP_PFK_prok-type"/>
</dbReference>
<dbReference type="InterPro" id="IPR022953">
    <property type="entry name" value="ATP_PFK"/>
</dbReference>
<dbReference type="GO" id="GO:0048029">
    <property type="term" value="F:monosaccharide binding"/>
    <property type="evidence" value="ECO:0007669"/>
    <property type="project" value="TreeGrafter"/>
</dbReference>
<feature type="binding site" description="in other chain" evidence="14">
    <location>
        <position position="223"/>
    </location>
    <ligand>
        <name>substrate</name>
        <note>ligand shared between dimeric partners</note>
    </ligand>
</feature>
<dbReference type="GO" id="GO:0005524">
    <property type="term" value="F:ATP binding"/>
    <property type="evidence" value="ECO:0007669"/>
    <property type="project" value="UniProtKB-UniRule"/>
</dbReference>
<feature type="binding site" description="in other chain" evidence="14">
    <location>
        <position position="155"/>
    </location>
    <ligand>
        <name>ADP</name>
        <dbReference type="ChEBI" id="CHEBI:456216"/>
        <note>allosteric activator; ligand shared between dimeric partners</note>
    </ligand>
</feature>
<proteinExistence type="inferred from homology"/>
<keyword evidence="9 14" id="KW-0418">Kinase</keyword>
<dbReference type="EMBL" id="MOXD01000014">
    <property type="protein sequence ID" value="OMQ20159.1"/>
    <property type="molecule type" value="Genomic_DNA"/>
</dbReference>
<protein>
    <recommendedName>
        <fullName evidence="14">ATP-dependent 6-phosphofructokinase</fullName>
        <shortName evidence="14">ATP-PFK</shortName>
        <shortName evidence="14">Phosphofructokinase</shortName>
        <ecNumber evidence="14">2.7.1.11</ecNumber>
    </recommendedName>
    <alternativeName>
        <fullName evidence="14">Phosphohexokinase</fullName>
    </alternativeName>
</protein>
<dbReference type="FunFam" id="3.40.50.450:FF:000001">
    <property type="entry name" value="ATP-dependent 6-phosphofructokinase"/>
    <property type="match status" value="1"/>
</dbReference>
<feature type="binding site" evidence="14">
    <location>
        <begin position="73"/>
        <end position="74"/>
    </location>
    <ligand>
        <name>ATP</name>
        <dbReference type="ChEBI" id="CHEBI:30616"/>
    </ligand>
</feature>
<dbReference type="FunFam" id="3.40.50.460:FF:000002">
    <property type="entry name" value="ATP-dependent 6-phosphofructokinase"/>
    <property type="match status" value="1"/>
</dbReference>
<dbReference type="EC" id="2.7.1.11" evidence="14"/>
<feature type="binding site" evidence="14">
    <location>
        <position position="244"/>
    </location>
    <ligand>
        <name>substrate</name>
        <note>ligand shared between dimeric partners</note>
    </ligand>
</feature>
<dbReference type="Proteomes" id="UP000216021">
    <property type="component" value="Unassembled WGS sequence"/>
</dbReference>
<dbReference type="CDD" id="cd00763">
    <property type="entry name" value="Bacterial_PFK"/>
    <property type="match status" value="1"/>
</dbReference>
<feature type="binding site" evidence="14">
    <location>
        <position position="163"/>
    </location>
    <ligand>
        <name>substrate</name>
        <note>ligand shared between dimeric partners</note>
    </ligand>
</feature>
<dbReference type="PANTHER" id="PTHR13697:SF4">
    <property type="entry name" value="ATP-DEPENDENT 6-PHOSPHOFRUCTOKINASE"/>
    <property type="match status" value="1"/>
</dbReference>
<evidence type="ECO:0000256" key="11">
    <source>
        <dbReference type="ARBA" id="ARBA00022842"/>
    </source>
</evidence>
<dbReference type="GO" id="GO:0042802">
    <property type="term" value="F:identical protein binding"/>
    <property type="evidence" value="ECO:0007669"/>
    <property type="project" value="TreeGrafter"/>
</dbReference>
<evidence type="ECO:0000256" key="9">
    <source>
        <dbReference type="ARBA" id="ARBA00022777"/>
    </source>
</evidence>
<dbReference type="AlphaFoldDB" id="A0A1S8CEB7"/>
<evidence type="ECO:0000256" key="12">
    <source>
        <dbReference type="ARBA" id="ARBA00023152"/>
    </source>
</evidence>
<feature type="active site" description="Proton acceptor" evidence="14">
    <location>
        <position position="128"/>
    </location>
</feature>
<evidence type="ECO:0000256" key="4">
    <source>
        <dbReference type="ARBA" id="ARBA00022490"/>
    </source>
</evidence>
<keyword evidence="12 14" id="KW-0324">Glycolysis</keyword>
<dbReference type="GO" id="GO:0030388">
    <property type="term" value="P:fructose 1,6-bisphosphate metabolic process"/>
    <property type="evidence" value="ECO:0007669"/>
    <property type="project" value="TreeGrafter"/>
</dbReference>
<keyword evidence="6 14" id="KW-0808">Transferase</keyword>
<evidence type="ECO:0000256" key="1">
    <source>
        <dbReference type="ARBA" id="ARBA00001946"/>
    </source>
</evidence>
<evidence type="ECO:0000256" key="6">
    <source>
        <dbReference type="ARBA" id="ARBA00022679"/>
    </source>
</evidence>
<comment type="caution">
    <text evidence="16">The sequence shown here is derived from an EMBL/GenBank/DDBJ whole genome shotgun (WGS) entry which is preliminary data.</text>
</comment>
<comment type="cofactor">
    <cofactor evidence="1 14">
        <name>Mg(2+)</name>
        <dbReference type="ChEBI" id="CHEBI:18420"/>
    </cofactor>
</comment>
<feature type="binding site" evidence="14">
    <location>
        <begin position="55"/>
        <end position="60"/>
    </location>
    <ligand>
        <name>ADP</name>
        <dbReference type="ChEBI" id="CHEBI:456216"/>
        <note>allosteric activator; ligand shared between dimeric partners</note>
    </ligand>
</feature>
<evidence type="ECO:0000259" key="15">
    <source>
        <dbReference type="Pfam" id="PF00365"/>
    </source>
</evidence>
<sequence>MIKKIGVLTSGGDAPGMNAAIRGVVRAALTEGLEVFGIHDGYLGLYEDRMEKLDRYSVSDMINRGGTFLGSARFPEFRDENVRAKAIENLKKHGIDALVVIGGDGSYMGAKRLTEEGFPCIGLPGTIDNDVAGTDYTIGYFTALETVVEAIDRLRDTSSSHQRISIVEVMGRYCGELTLSAAIAGGCEFIVLPEIEFSRDDLVEEIKAGIAKGKKHAIVAITEHVCDVDELARYIEQETCRETRATVLGHIQRGGSPVAYDRILASRMGAYSIELLLQGYGGRCVGIQNEKLVHHDIIDAIENMKRTFHLDWLETAKKLY</sequence>
<comment type="function">
    <text evidence="14">Catalyzes the phosphorylation of D-fructose 6-phosphate to fructose 1,6-bisphosphate by ATP, the first committing step of glycolysis.</text>
</comment>
<name>A0A1S8CEB7_9GAMM</name>
<organism evidence="16 17">
    <name type="scientific">Serratia oryzae</name>
    <dbReference type="NCBI Taxonomy" id="2034155"/>
    <lineage>
        <taxon>Bacteria</taxon>
        <taxon>Pseudomonadati</taxon>
        <taxon>Pseudomonadota</taxon>
        <taxon>Gammaproteobacteria</taxon>
        <taxon>Enterobacterales</taxon>
        <taxon>Yersiniaceae</taxon>
        <taxon>Serratia</taxon>
    </lineage>
</organism>
<evidence type="ECO:0000256" key="2">
    <source>
        <dbReference type="ARBA" id="ARBA00004496"/>
    </source>
</evidence>
<keyword evidence="17" id="KW-1185">Reference proteome</keyword>
<comment type="pathway">
    <text evidence="3 14">Carbohydrate degradation; glycolysis; D-glyceraldehyde 3-phosphate and glycerone phosphate from D-glucose: step 3/4.</text>
</comment>
<dbReference type="HAMAP" id="MF_00339">
    <property type="entry name" value="Phosphofructokinase_I_B1"/>
    <property type="match status" value="1"/>
</dbReference>
<evidence type="ECO:0000256" key="3">
    <source>
        <dbReference type="ARBA" id="ARBA00004679"/>
    </source>
</evidence>
<feature type="binding site" evidence="14">
    <location>
        <position position="104"/>
    </location>
    <ligand>
        <name>Mg(2+)</name>
        <dbReference type="ChEBI" id="CHEBI:18420"/>
        <note>catalytic</note>
    </ligand>
</feature>
<reference evidence="16 17" key="1">
    <citation type="submission" date="2016-11" db="EMBL/GenBank/DDBJ databases">
        <title>Rahnella oryzae sp. nov., isolated from rice root.</title>
        <authorList>
            <person name="Zhang X.-X."/>
            <person name="Zhang J."/>
        </authorList>
    </citation>
    <scope>NUCLEOTIDE SEQUENCE [LARGE SCALE GENOMIC DNA]</scope>
    <source>
        <strain evidence="16 17">J11-6</strain>
    </source>
</reference>
<dbReference type="InterPro" id="IPR015912">
    <property type="entry name" value="Phosphofructokinase_CS"/>
</dbReference>
<evidence type="ECO:0000256" key="5">
    <source>
        <dbReference type="ARBA" id="ARBA00022533"/>
    </source>
</evidence>
<feature type="binding site" evidence="14">
    <location>
        <begin position="103"/>
        <end position="106"/>
    </location>
    <ligand>
        <name>ATP</name>
        <dbReference type="ChEBI" id="CHEBI:30616"/>
    </ligand>
</feature>
<dbReference type="NCBIfam" id="NF002872">
    <property type="entry name" value="PRK03202.1"/>
    <property type="match status" value="1"/>
</dbReference>
<feature type="binding site" description="in other chain" evidence="14">
    <location>
        <begin position="186"/>
        <end position="188"/>
    </location>
    <ligand>
        <name>ADP</name>
        <dbReference type="ChEBI" id="CHEBI:456216"/>
        <note>allosteric activator; ligand shared between dimeric partners</note>
    </ligand>
</feature>
<feature type="binding site" description="in other chain" evidence="14">
    <location>
        <begin position="214"/>
        <end position="216"/>
    </location>
    <ligand>
        <name>ADP</name>
        <dbReference type="ChEBI" id="CHEBI:456216"/>
        <note>allosteric activator; ligand shared between dimeric partners</note>
    </ligand>
</feature>
<comment type="activity regulation">
    <text evidence="14">Allosterically activated by ADP and other diphosphonucleosides, and allosterically inhibited by phosphoenolpyruvate.</text>
</comment>
<feature type="domain" description="Phosphofructokinase" evidence="15">
    <location>
        <begin position="4"/>
        <end position="276"/>
    </location>
</feature>
<feature type="binding site" evidence="14">
    <location>
        <begin position="22"/>
        <end position="26"/>
    </location>
    <ligand>
        <name>ADP</name>
        <dbReference type="ChEBI" id="CHEBI:456216"/>
        <note>allosteric activator; ligand shared between dimeric partners</note>
    </ligand>
</feature>
<dbReference type="Gene3D" id="3.40.50.450">
    <property type="match status" value="1"/>
</dbReference>
<feature type="binding site" description="in other chain" evidence="14">
    <location>
        <begin position="250"/>
        <end position="253"/>
    </location>
    <ligand>
        <name>substrate</name>
        <note>ligand shared between dimeric partners</note>
    </ligand>
</feature>
<dbReference type="InterPro" id="IPR000023">
    <property type="entry name" value="Phosphofructokinase_dom"/>
</dbReference>
<keyword evidence="8 14" id="KW-0547">Nucleotide-binding</keyword>
<evidence type="ECO:0000256" key="7">
    <source>
        <dbReference type="ARBA" id="ARBA00022723"/>
    </source>
</evidence>
<feature type="binding site" description="in other chain" evidence="14">
    <location>
        <position position="212"/>
    </location>
    <ligand>
        <name>ADP</name>
        <dbReference type="ChEBI" id="CHEBI:456216"/>
        <note>allosteric activator; ligand shared between dimeric partners</note>
    </ligand>
</feature>
<dbReference type="InterPro" id="IPR035966">
    <property type="entry name" value="PKF_sf"/>
</dbReference>
<keyword evidence="11 14" id="KW-0460">Magnesium</keyword>
<dbReference type="GO" id="GO:0070095">
    <property type="term" value="F:fructose-6-phosphate binding"/>
    <property type="evidence" value="ECO:0007669"/>
    <property type="project" value="TreeGrafter"/>
</dbReference>
<keyword evidence="10 14" id="KW-0067">ATP-binding</keyword>
<comment type="subunit">
    <text evidence="14">Homotetramer.</text>
</comment>
<dbReference type="InterPro" id="IPR012828">
    <property type="entry name" value="PFKA_ATP_prok"/>
</dbReference>
<dbReference type="GO" id="GO:0061621">
    <property type="term" value="P:canonical glycolysis"/>
    <property type="evidence" value="ECO:0007669"/>
    <property type="project" value="TreeGrafter"/>
</dbReference>
<dbReference type="OrthoDB" id="9802503at2"/>
<dbReference type="UniPathway" id="UPA00109">
    <property type="reaction ID" value="UER00182"/>
</dbReference>
<comment type="similarity">
    <text evidence="14">Belongs to the phosphofructokinase type A (PFKA) family. ATP-dependent PFK group I subfamily. Prokaryotic clade 'B1' sub-subfamily.</text>
</comment>
<dbReference type="NCBIfam" id="TIGR02482">
    <property type="entry name" value="PFKA_ATP"/>
    <property type="match status" value="1"/>
</dbReference>
<evidence type="ECO:0000313" key="17">
    <source>
        <dbReference type="Proteomes" id="UP000216021"/>
    </source>
</evidence>
<evidence type="ECO:0000256" key="8">
    <source>
        <dbReference type="ARBA" id="ARBA00022741"/>
    </source>
</evidence>
<evidence type="ECO:0000256" key="13">
    <source>
        <dbReference type="ARBA" id="ARBA00048070"/>
    </source>
</evidence>
<dbReference type="PANTHER" id="PTHR13697">
    <property type="entry name" value="PHOSPHOFRUCTOKINASE"/>
    <property type="match status" value="1"/>
</dbReference>
<comment type="subcellular location">
    <subcellularLocation>
        <location evidence="2 14">Cytoplasm</location>
    </subcellularLocation>
</comment>
<dbReference type="PIRSF" id="PIRSF000532">
    <property type="entry name" value="ATP_PFK_prok"/>
    <property type="match status" value="1"/>
</dbReference>
<feature type="binding site" evidence="14">
    <location>
        <position position="12"/>
    </location>
    <ligand>
        <name>ATP</name>
        <dbReference type="ChEBI" id="CHEBI:30616"/>
    </ligand>
</feature>
<dbReference type="Pfam" id="PF00365">
    <property type="entry name" value="PFK"/>
    <property type="match status" value="1"/>
</dbReference>
<comment type="catalytic activity">
    <reaction evidence="13 14">
        <text>beta-D-fructose 6-phosphate + ATP = beta-D-fructose 1,6-bisphosphate + ADP + H(+)</text>
        <dbReference type="Rhea" id="RHEA:16109"/>
        <dbReference type="ChEBI" id="CHEBI:15378"/>
        <dbReference type="ChEBI" id="CHEBI:30616"/>
        <dbReference type="ChEBI" id="CHEBI:32966"/>
        <dbReference type="ChEBI" id="CHEBI:57634"/>
        <dbReference type="ChEBI" id="CHEBI:456216"/>
        <dbReference type="EC" id="2.7.1.11"/>
    </reaction>
</comment>
<evidence type="ECO:0000256" key="14">
    <source>
        <dbReference type="HAMAP-Rule" id="MF_00339"/>
    </source>
</evidence>
<dbReference type="RefSeq" id="WP_076943988.1">
    <property type="nucleotide sequence ID" value="NZ_MOXD01000014.1"/>
</dbReference>
<dbReference type="SUPFAM" id="SSF53784">
    <property type="entry name" value="Phosphofructokinase"/>
    <property type="match status" value="1"/>
</dbReference>
<accession>A0A1S8CEB7</accession>
<feature type="binding site" description="in other chain" evidence="14">
    <location>
        <begin position="170"/>
        <end position="172"/>
    </location>
    <ligand>
        <name>substrate</name>
        <note>ligand shared between dimeric partners</note>
    </ligand>
</feature>
<keyword evidence="7 14" id="KW-0479">Metal-binding</keyword>
<dbReference type="GO" id="GO:0006002">
    <property type="term" value="P:fructose 6-phosphate metabolic process"/>
    <property type="evidence" value="ECO:0007669"/>
    <property type="project" value="UniProtKB-UniRule"/>
</dbReference>
<dbReference type="GO" id="GO:0003872">
    <property type="term" value="F:6-phosphofructokinase activity"/>
    <property type="evidence" value="ECO:0007669"/>
    <property type="project" value="UniProtKB-UniRule"/>
</dbReference>
<feature type="binding site" description="in other chain" evidence="14">
    <location>
        <begin position="126"/>
        <end position="128"/>
    </location>
    <ligand>
        <name>substrate</name>
        <note>ligand shared between dimeric partners</note>
    </ligand>
</feature>
<dbReference type="STRING" id="2034155.BMI79_19805"/>
<dbReference type="GO" id="GO:0046872">
    <property type="term" value="F:metal ion binding"/>
    <property type="evidence" value="ECO:0007669"/>
    <property type="project" value="UniProtKB-KW"/>
</dbReference>
<dbReference type="Gene3D" id="3.40.50.460">
    <property type="entry name" value="Phosphofructokinase domain"/>
    <property type="match status" value="1"/>
</dbReference>